<evidence type="ECO:0000256" key="5">
    <source>
        <dbReference type="ARBA" id="ARBA00023136"/>
    </source>
</evidence>
<evidence type="ECO:0000256" key="1">
    <source>
        <dbReference type="ARBA" id="ARBA00004651"/>
    </source>
</evidence>
<keyword evidence="8" id="KW-1185">Reference proteome</keyword>
<feature type="transmembrane region" description="Helical" evidence="6">
    <location>
        <begin position="131"/>
        <end position="148"/>
    </location>
</feature>
<gene>
    <name evidence="7" type="ORF">NC998_07890</name>
</gene>
<evidence type="ECO:0000256" key="3">
    <source>
        <dbReference type="ARBA" id="ARBA00022692"/>
    </source>
</evidence>
<feature type="transmembrane region" description="Helical" evidence="6">
    <location>
        <begin position="36"/>
        <end position="57"/>
    </location>
</feature>
<name>A0ABV0J5G1_9CYAN</name>
<evidence type="ECO:0000256" key="4">
    <source>
        <dbReference type="ARBA" id="ARBA00022989"/>
    </source>
</evidence>
<reference evidence="7 8" key="1">
    <citation type="submission" date="2022-04" db="EMBL/GenBank/DDBJ databases">
        <title>Positive selection, recombination, and allopatry shape intraspecific diversity of widespread and dominant cyanobacteria.</title>
        <authorList>
            <person name="Wei J."/>
            <person name="Shu W."/>
            <person name="Hu C."/>
        </authorList>
    </citation>
    <scope>NUCLEOTIDE SEQUENCE [LARGE SCALE GENOMIC DNA]</scope>
    <source>
        <strain evidence="7 8">GB2-A4</strain>
    </source>
</reference>
<feature type="transmembrane region" description="Helical" evidence="6">
    <location>
        <begin position="101"/>
        <end position="119"/>
    </location>
</feature>
<keyword evidence="2" id="KW-1003">Cell membrane</keyword>
<proteinExistence type="predicted"/>
<evidence type="ECO:0000313" key="8">
    <source>
        <dbReference type="Proteomes" id="UP001464891"/>
    </source>
</evidence>
<dbReference type="Pfam" id="PF06146">
    <property type="entry name" value="PsiE"/>
    <property type="match status" value="1"/>
</dbReference>
<keyword evidence="3 6" id="KW-0812">Transmembrane</keyword>
<keyword evidence="4 6" id="KW-1133">Transmembrane helix</keyword>
<sequence length="159" mass="17745">MSKQMWKEIRSQISDWSDDEAFLIRVKQLENLASKALSIAMVVVILFAIVDLGVVLIKDLLLPPYNILGKDLLEIFGLFLNVLIALEILENITAYLRKHVIQVELVIVTSIIAVARKIIILDFGKTSGLDLIGLAIAIFALAVSYWVIHNTNSKSSHHP</sequence>
<dbReference type="Proteomes" id="UP001464891">
    <property type="component" value="Unassembled WGS sequence"/>
</dbReference>
<accession>A0ABV0J5G1</accession>
<comment type="caution">
    <text evidence="7">The sequence shown here is derived from an EMBL/GenBank/DDBJ whole genome shotgun (WGS) entry which is preliminary data.</text>
</comment>
<feature type="transmembrane region" description="Helical" evidence="6">
    <location>
        <begin position="72"/>
        <end position="89"/>
    </location>
</feature>
<protein>
    <submittedName>
        <fullName evidence="7">Phosphate-starvation-inducible PsiE family protein</fullName>
    </submittedName>
</protein>
<evidence type="ECO:0000256" key="2">
    <source>
        <dbReference type="ARBA" id="ARBA00022475"/>
    </source>
</evidence>
<evidence type="ECO:0000256" key="6">
    <source>
        <dbReference type="SAM" id="Phobius"/>
    </source>
</evidence>
<keyword evidence="5 6" id="KW-0472">Membrane</keyword>
<comment type="subcellular location">
    <subcellularLocation>
        <location evidence="1">Cell membrane</location>
        <topology evidence="1">Multi-pass membrane protein</topology>
    </subcellularLocation>
</comment>
<evidence type="ECO:0000313" key="7">
    <source>
        <dbReference type="EMBL" id="MEP0817015.1"/>
    </source>
</evidence>
<dbReference type="EMBL" id="JAMPKM010000003">
    <property type="protein sequence ID" value="MEP0817015.1"/>
    <property type="molecule type" value="Genomic_DNA"/>
</dbReference>
<organism evidence="7 8">
    <name type="scientific">Trichocoleus desertorum GB2-A4</name>
    <dbReference type="NCBI Taxonomy" id="2933944"/>
    <lineage>
        <taxon>Bacteria</taxon>
        <taxon>Bacillati</taxon>
        <taxon>Cyanobacteriota</taxon>
        <taxon>Cyanophyceae</taxon>
        <taxon>Leptolyngbyales</taxon>
        <taxon>Trichocoleusaceae</taxon>
        <taxon>Trichocoleus</taxon>
    </lineage>
</organism>
<dbReference type="InterPro" id="IPR020948">
    <property type="entry name" value="P_starv_induced_PsiE-like"/>
</dbReference>